<evidence type="ECO:0000313" key="1">
    <source>
        <dbReference type="EMBL" id="KAK7027976.1"/>
    </source>
</evidence>
<reference evidence="1 2" key="1">
    <citation type="submission" date="2024-01" db="EMBL/GenBank/DDBJ databases">
        <title>A draft genome for a cacao thread blight-causing isolate of Paramarasmius palmivorus.</title>
        <authorList>
            <person name="Baruah I.K."/>
            <person name="Bukari Y."/>
            <person name="Amoako-Attah I."/>
            <person name="Meinhardt L.W."/>
            <person name="Bailey B.A."/>
            <person name="Cohen S.P."/>
        </authorList>
    </citation>
    <scope>NUCLEOTIDE SEQUENCE [LARGE SCALE GENOMIC DNA]</scope>
    <source>
        <strain evidence="1 2">GH-12</strain>
    </source>
</reference>
<accession>A0AAW0BQZ8</accession>
<dbReference type="EMBL" id="JAYKXP010000092">
    <property type="protein sequence ID" value="KAK7027976.1"/>
    <property type="molecule type" value="Genomic_DNA"/>
</dbReference>
<sequence>MHLPQELADKIVTEHKGCPTDLKACSLIARAWVAQTRSPGYLFTQLQPMNDEKLSVFIQSFDQPKTNLVTLRRGSVQSMSLEKPLQSPDFAALLPTLPNASSNSLCANILDVLGGVVTLNMRTINASDWMDFGYKDYPRARTLHIFHSVRILNLHDVRFGSPQHFHDVLSSLPSLEELSWKNARASPSPFFMSSGECTQLTRLPKLQKITICLHMFTPSLKSIILSLSTYIRQWTLLDVSTRELKVMGQLFREAGARGVSKQRWTMWLAREMEKHRDAYELGRLKRQVMKAIDLTQNARIESLVFHGKLWSTLLSSYVIEHLGSDGLEDVQFHDL</sequence>
<evidence type="ECO:0008006" key="3">
    <source>
        <dbReference type="Google" id="ProtNLM"/>
    </source>
</evidence>
<keyword evidence="2" id="KW-1185">Reference proteome</keyword>
<comment type="caution">
    <text evidence="1">The sequence shown here is derived from an EMBL/GenBank/DDBJ whole genome shotgun (WGS) entry which is preliminary data.</text>
</comment>
<evidence type="ECO:0000313" key="2">
    <source>
        <dbReference type="Proteomes" id="UP001383192"/>
    </source>
</evidence>
<protein>
    <recommendedName>
        <fullName evidence="3">F-box domain-containing protein</fullName>
    </recommendedName>
</protein>
<proteinExistence type="predicted"/>
<gene>
    <name evidence="1" type="ORF">VNI00_015062</name>
</gene>
<name>A0AAW0BQZ8_9AGAR</name>
<organism evidence="1 2">
    <name type="scientific">Paramarasmius palmivorus</name>
    <dbReference type="NCBI Taxonomy" id="297713"/>
    <lineage>
        <taxon>Eukaryota</taxon>
        <taxon>Fungi</taxon>
        <taxon>Dikarya</taxon>
        <taxon>Basidiomycota</taxon>
        <taxon>Agaricomycotina</taxon>
        <taxon>Agaricomycetes</taxon>
        <taxon>Agaricomycetidae</taxon>
        <taxon>Agaricales</taxon>
        <taxon>Marasmiineae</taxon>
        <taxon>Marasmiaceae</taxon>
        <taxon>Paramarasmius</taxon>
    </lineage>
</organism>
<dbReference type="Proteomes" id="UP001383192">
    <property type="component" value="Unassembled WGS sequence"/>
</dbReference>
<dbReference type="AlphaFoldDB" id="A0AAW0BQZ8"/>